<proteinExistence type="predicted"/>
<dbReference type="EMBL" id="AP021879">
    <property type="protein sequence ID" value="BBO90731.1"/>
    <property type="molecule type" value="Genomic_DNA"/>
</dbReference>
<organism evidence="1 2">
    <name type="scientific">Desulfosarcina ovata subsp. ovata</name>
    <dbReference type="NCBI Taxonomy" id="2752305"/>
    <lineage>
        <taxon>Bacteria</taxon>
        <taxon>Pseudomonadati</taxon>
        <taxon>Thermodesulfobacteriota</taxon>
        <taxon>Desulfobacteria</taxon>
        <taxon>Desulfobacterales</taxon>
        <taxon>Desulfosarcinaceae</taxon>
        <taxon>Desulfosarcina</taxon>
    </lineage>
</organism>
<keyword evidence="2" id="KW-1185">Reference proteome</keyword>
<dbReference type="AlphaFoldDB" id="A0A5K8ADT6"/>
<name>A0A5K8ADT6_9BACT</name>
<dbReference type="RefSeq" id="WP_155311751.1">
    <property type="nucleotide sequence ID" value="NZ_AP021879.1"/>
</dbReference>
<protein>
    <submittedName>
        <fullName evidence="1">Uncharacterized protein</fullName>
    </submittedName>
</protein>
<accession>A0A5K8ADT6</accession>
<sequence length="63" mass="6623">MLQYAVAEIPFSDSAERRALIGLIGIGKGCEAISVKAYTSLERSALPVMYVSGLGCLGSAHHI</sequence>
<evidence type="ECO:0000313" key="2">
    <source>
        <dbReference type="Proteomes" id="UP000422108"/>
    </source>
</evidence>
<evidence type="ECO:0000313" key="1">
    <source>
        <dbReference type="EMBL" id="BBO90731.1"/>
    </source>
</evidence>
<dbReference type="Proteomes" id="UP000422108">
    <property type="component" value="Chromosome"/>
</dbReference>
<reference evidence="1 2" key="1">
    <citation type="submission" date="2019-11" db="EMBL/GenBank/DDBJ databases">
        <title>Comparative genomics of hydrocarbon-degrading Desulfosarcina strains.</title>
        <authorList>
            <person name="Watanabe M."/>
            <person name="Kojima H."/>
            <person name="Fukui M."/>
        </authorList>
    </citation>
    <scope>NUCLEOTIDE SEQUENCE [LARGE SCALE GENOMIC DNA]</scope>
    <source>
        <strain evidence="2">oXyS1</strain>
    </source>
</reference>
<gene>
    <name evidence="1" type="ORF">DSCOOX_39110</name>
</gene>